<evidence type="ECO:0000313" key="3">
    <source>
        <dbReference type="Proteomes" id="UP000252585"/>
    </source>
</evidence>
<sequence>MNKKQHHKDESTTNLKGTFIAVMILGIFILVSWFIVFGIFLSR</sequence>
<feature type="transmembrane region" description="Helical" evidence="1">
    <location>
        <begin position="20"/>
        <end position="41"/>
    </location>
</feature>
<dbReference type="Proteomes" id="UP000252585">
    <property type="component" value="Unassembled WGS sequence"/>
</dbReference>
<name>A0A368XCJ9_9BACI</name>
<dbReference type="Pfam" id="PF08113">
    <property type="entry name" value="CoxIIa"/>
    <property type="match status" value="1"/>
</dbReference>
<gene>
    <name evidence="2" type="ORF">DFR57_112135</name>
</gene>
<organism evidence="2 3">
    <name type="scientific">Saliterribacillus persicus</name>
    <dbReference type="NCBI Taxonomy" id="930114"/>
    <lineage>
        <taxon>Bacteria</taxon>
        <taxon>Bacillati</taxon>
        <taxon>Bacillota</taxon>
        <taxon>Bacilli</taxon>
        <taxon>Bacillales</taxon>
        <taxon>Bacillaceae</taxon>
        <taxon>Saliterribacillus</taxon>
    </lineage>
</organism>
<dbReference type="InterPro" id="IPR012538">
    <property type="entry name" value="Cyt_c_oxidase_su2a"/>
</dbReference>
<keyword evidence="1" id="KW-1133">Transmembrane helix</keyword>
<evidence type="ECO:0000313" key="2">
    <source>
        <dbReference type="EMBL" id="RCW64956.1"/>
    </source>
</evidence>
<comment type="caution">
    <text evidence="2">The sequence shown here is derived from an EMBL/GenBank/DDBJ whole genome shotgun (WGS) entry which is preliminary data.</text>
</comment>
<dbReference type="RefSeq" id="WP_245937478.1">
    <property type="nucleotide sequence ID" value="NZ_QPJJ01000012.1"/>
</dbReference>
<dbReference type="EMBL" id="QPJJ01000012">
    <property type="protein sequence ID" value="RCW64956.1"/>
    <property type="molecule type" value="Genomic_DNA"/>
</dbReference>
<keyword evidence="1" id="KW-0472">Membrane</keyword>
<proteinExistence type="predicted"/>
<accession>A0A368XCJ9</accession>
<keyword evidence="1" id="KW-0812">Transmembrane</keyword>
<protein>
    <submittedName>
        <fullName evidence="2">Cytochrome c oxidase subunit IIa family protein</fullName>
    </submittedName>
</protein>
<reference evidence="2 3" key="1">
    <citation type="submission" date="2018-07" db="EMBL/GenBank/DDBJ databases">
        <title>Genomic Encyclopedia of Type Strains, Phase IV (KMG-IV): sequencing the most valuable type-strain genomes for metagenomic binning, comparative biology and taxonomic classification.</title>
        <authorList>
            <person name="Goeker M."/>
        </authorList>
    </citation>
    <scope>NUCLEOTIDE SEQUENCE [LARGE SCALE GENOMIC DNA]</scope>
    <source>
        <strain evidence="2 3">DSM 27696</strain>
    </source>
</reference>
<keyword evidence="3" id="KW-1185">Reference proteome</keyword>
<dbReference type="AlphaFoldDB" id="A0A368XCJ9"/>
<evidence type="ECO:0000256" key="1">
    <source>
        <dbReference type="SAM" id="Phobius"/>
    </source>
</evidence>